<keyword evidence="3" id="KW-1185">Reference proteome</keyword>
<comment type="caution">
    <text evidence="2">The sequence shown here is derived from an EMBL/GenBank/DDBJ whole genome shotgun (WGS) entry which is preliminary data.</text>
</comment>
<name>A0A2R5FA74_9PROT</name>
<evidence type="ECO:0000256" key="1">
    <source>
        <dbReference type="SAM" id="MobiDB-lite"/>
    </source>
</evidence>
<evidence type="ECO:0000313" key="2">
    <source>
        <dbReference type="EMBL" id="GBG15097.1"/>
    </source>
</evidence>
<feature type="region of interest" description="Disordered" evidence="1">
    <location>
        <begin position="1"/>
        <end position="26"/>
    </location>
</feature>
<keyword evidence="2" id="KW-0808">Transferase</keyword>
<dbReference type="Proteomes" id="UP000245081">
    <property type="component" value="Unassembled WGS sequence"/>
</dbReference>
<sequence>MGESKRRGTKEERIQQSQDNKKQKLDDIKKRIGVPEEAEFCGYIIHLTEQNAFVQSVEETPSAVNRTATPDAQQGLRFSHFWDAYKYASEEKNEKVVGLFKLGDEFMVRQVL</sequence>
<dbReference type="RefSeq" id="WP_109016257.1">
    <property type="nucleotide sequence ID" value="NZ_BDOQ01000013.1"/>
</dbReference>
<keyword evidence="2" id="KW-0670">Pyruvate</keyword>
<accession>A0A2R5FA74</accession>
<evidence type="ECO:0000313" key="3">
    <source>
        <dbReference type="Proteomes" id="UP000245081"/>
    </source>
</evidence>
<proteinExistence type="predicted"/>
<gene>
    <name evidence="2" type="ORF">NMK_2700</name>
</gene>
<reference evidence="2 3" key="1">
    <citation type="journal article" date="2018" name="Environ. Microbiol.">
        <title>Isolation and genomic characterization of Novimethylophilus kurashikiensis gen. nov. sp. nov., a new lanthanide-dependent methylotrophic species of Methylophilaceae.</title>
        <authorList>
            <person name="Lv H."/>
            <person name="Sahin N."/>
            <person name="Tani A."/>
        </authorList>
    </citation>
    <scope>NUCLEOTIDE SEQUENCE [LARGE SCALE GENOMIC DNA]</scope>
    <source>
        <strain evidence="2 3">La2-4</strain>
    </source>
</reference>
<dbReference type="EMBL" id="BDOQ01000013">
    <property type="protein sequence ID" value="GBG15097.1"/>
    <property type="molecule type" value="Genomic_DNA"/>
</dbReference>
<dbReference type="GO" id="GO:0016740">
    <property type="term" value="F:transferase activity"/>
    <property type="evidence" value="ECO:0007669"/>
    <property type="project" value="UniProtKB-KW"/>
</dbReference>
<dbReference type="AlphaFoldDB" id="A0A2R5FA74"/>
<organism evidence="2 3">
    <name type="scientific">Novimethylophilus kurashikiensis</name>
    <dbReference type="NCBI Taxonomy" id="1825523"/>
    <lineage>
        <taxon>Bacteria</taxon>
        <taxon>Pseudomonadati</taxon>
        <taxon>Pseudomonadota</taxon>
        <taxon>Betaproteobacteria</taxon>
        <taxon>Nitrosomonadales</taxon>
        <taxon>Methylophilaceae</taxon>
        <taxon>Novimethylophilus</taxon>
    </lineage>
</organism>
<protein>
    <submittedName>
        <fullName evidence="2">Phosphoenolpyruvate-protein phosphotransferase</fullName>
    </submittedName>
</protein>
<dbReference type="OrthoDB" id="8967642at2"/>